<sequence length="217" mass="24488">MIDQLNTLIKTMLADAFVSPQALPQCPNIELYLVDPSTMTRAFSLDEIRSIWENTAYWAFCWASGQVLAKYILDHPEWVRGKRVLDFGAGSGIVAIAAKKAGATSVIACDIDPDALISCQANAQLNNIELITSDDLFALDKHSFDCLIAADVLYDRSNLSFLDQFFDYAPEVLLADSRIKDFSHTHYTHLNRIESFTVPDLDELDEFRWVNLYQGKR</sequence>
<dbReference type="CDD" id="cd02440">
    <property type="entry name" value="AdoMet_MTases"/>
    <property type="match status" value="1"/>
</dbReference>
<dbReference type="PANTHER" id="PTHR43648">
    <property type="entry name" value="ELECTRON TRANSFER FLAVOPROTEIN BETA SUBUNIT LYSINE METHYLTRANSFERASE"/>
    <property type="match status" value="1"/>
</dbReference>
<name>Q1N356_9GAMM</name>
<evidence type="ECO:0000313" key="4">
    <source>
        <dbReference type="Proteomes" id="UP000004263"/>
    </source>
</evidence>
<keyword evidence="2" id="KW-0808">Transferase</keyword>
<dbReference type="GO" id="GO:0032259">
    <property type="term" value="P:methylation"/>
    <property type="evidence" value="ECO:0007669"/>
    <property type="project" value="UniProtKB-KW"/>
</dbReference>
<dbReference type="PANTHER" id="PTHR43648:SF1">
    <property type="entry name" value="ELECTRON TRANSFER FLAVOPROTEIN BETA SUBUNIT LYSINE METHYLTRANSFERASE"/>
    <property type="match status" value="1"/>
</dbReference>
<dbReference type="InterPro" id="IPR050078">
    <property type="entry name" value="Ribosomal_L11_MeTrfase_PrmA"/>
</dbReference>
<gene>
    <name evidence="3" type="ORF">RED65_13662</name>
</gene>
<evidence type="ECO:0008006" key="5">
    <source>
        <dbReference type="Google" id="ProtNLM"/>
    </source>
</evidence>
<dbReference type="STRING" id="207949.RED65_13662"/>
<protein>
    <recommendedName>
        <fullName evidence="5">Methyltransferase</fullName>
    </recommendedName>
</protein>
<dbReference type="HOGENOM" id="CLU_074455_0_0_6"/>
<keyword evidence="1" id="KW-0489">Methyltransferase</keyword>
<evidence type="ECO:0000256" key="2">
    <source>
        <dbReference type="ARBA" id="ARBA00022679"/>
    </source>
</evidence>
<dbReference type="Proteomes" id="UP000004263">
    <property type="component" value="Unassembled WGS sequence"/>
</dbReference>
<accession>Q1N356</accession>
<dbReference type="GO" id="GO:0016279">
    <property type="term" value="F:protein-lysine N-methyltransferase activity"/>
    <property type="evidence" value="ECO:0007669"/>
    <property type="project" value="TreeGrafter"/>
</dbReference>
<evidence type="ECO:0000256" key="1">
    <source>
        <dbReference type="ARBA" id="ARBA00022603"/>
    </source>
</evidence>
<evidence type="ECO:0000313" key="3">
    <source>
        <dbReference type="EMBL" id="EAT12735.1"/>
    </source>
</evidence>
<reference evidence="3 4" key="1">
    <citation type="submission" date="2006-03" db="EMBL/GenBank/DDBJ databases">
        <authorList>
            <person name="Pinhassi J."/>
            <person name="Pedros-Alio C."/>
            <person name="Ferriera S."/>
            <person name="Johnson J."/>
            <person name="Kravitz S."/>
            <person name="Halpern A."/>
            <person name="Remington K."/>
            <person name="Beeson K."/>
            <person name="Tran B."/>
            <person name="Rogers Y.-H."/>
            <person name="Friedman R."/>
            <person name="Venter J.C."/>
        </authorList>
    </citation>
    <scope>NUCLEOTIDE SEQUENCE [LARGE SCALE GENOMIC DNA]</scope>
    <source>
        <strain evidence="3 4">RED65</strain>
    </source>
</reference>
<dbReference type="RefSeq" id="WP_007018524.1">
    <property type="nucleotide sequence ID" value="NZ_CH724117.1"/>
</dbReference>
<comment type="caution">
    <text evidence="3">The sequence shown here is derived from an EMBL/GenBank/DDBJ whole genome shotgun (WGS) entry which is preliminary data.</text>
</comment>
<proteinExistence type="predicted"/>
<dbReference type="Pfam" id="PF06325">
    <property type="entry name" value="PrmA"/>
    <property type="match status" value="1"/>
</dbReference>
<dbReference type="InterPro" id="IPR029063">
    <property type="entry name" value="SAM-dependent_MTases_sf"/>
</dbReference>
<organism evidence="3 4">
    <name type="scientific">Bermanella marisrubri</name>
    <dbReference type="NCBI Taxonomy" id="207949"/>
    <lineage>
        <taxon>Bacteria</taxon>
        <taxon>Pseudomonadati</taxon>
        <taxon>Pseudomonadota</taxon>
        <taxon>Gammaproteobacteria</taxon>
        <taxon>Oceanospirillales</taxon>
        <taxon>Oceanospirillaceae</taxon>
        <taxon>Bermanella</taxon>
    </lineage>
</organism>
<dbReference type="Gene3D" id="3.40.50.150">
    <property type="entry name" value="Vaccinia Virus protein VP39"/>
    <property type="match status" value="1"/>
</dbReference>
<dbReference type="AlphaFoldDB" id="Q1N356"/>
<dbReference type="EMBL" id="AAQH01000005">
    <property type="protein sequence ID" value="EAT12735.1"/>
    <property type="molecule type" value="Genomic_DNA"/>
</dbReference>
<keyword evidence="4" id="KW-1185">Reference proteome</keyword>
<dbReference type="SUPFAM" id="SSF53335">
    <property type="entry name" value="S-adenosyl-L-methionine-dependent methyltransferases"/>
    <property type="match status" value="1"/>
</dbReference>